<evidence type="ECO:0000259" key="14">
    <source>
        <dbReference type="Pfam" id="PF00155"/>
    </source>
</evidence>
<dbReference type="EC" id="2.3.1.50" evidence="5"/>
<keyword evidence="10" id="KW-0012">Acyltransferase</keyword>
<comment type="caution">
    <text evidence="15">The sequence shown here is derived from an EMBL/GenBank/DDBJ whole genome shotgun (WGS) entry which is preliminary data.</text>
</comment>
<dbReference type="EMBL" id="QKKF02030011">
    <property type="protein sequence ID" value="RZF34904.1"/>
    <property type="molecule type" value="Genomic_DNA"/>
</dbReference>
<evidence type="ECO:0000313" key="16">
    <source>
        <dbReference type="Proteomes" id="UP000291343"/>
    </source>
</evidence>
<dbReference type="PANTHER" id="PTHR13693:SF2">
    <property type="entry name" value="SERINE PALMITOYLTRANSFERASE 1"/>
    <property type="match status" value="1"/>
</dbReference>
<evidence type="ECO:0000256" key="6">
    <source>
        <dbReference type="ARBA" id="ARBA00022679"/>
    </source>
</evidence>
<evidence type="ECO:0000256" key="9">
    <source>
        <dbReference type="ARBA" id="ARBA00023098"/>
    </source>
</evidence>
<gene>
    <name evidence="15" type="ORF">LSTR_LSTR012901</name>
</gene>
<evidence type="ECO:0000256" key="2">
    <source>
        <dbReference type="ARBA" id="ARBA00004760"/>
    </source>
</evidence>
<dbReference type="AlphaFoldDB" id="A0A482WN22"/>
<dbReference type="FunCoup" id="A0A482WN22">
    <property type="interactions" value="2132"/>
</dbReference>
<evidence type="ECO:0000256" key="5">
    <source>
        <dbReference type="ARBA" id="ARBA00013220"/>
    </source>
</evidence>
<keyword evidence="6" id="KW-0808">Transferase</keyword>
<protein>
    <recommendedName>
        <fullName evidence="11">Serine palmitoyltransferase 1</fullName>
        <ecNumber evidence="5">2.3.1.50</ecNumber>
    </recommendedName>
    <alternativeName>
        <fullName evidence="12">Long chain base biosynthesis protein 1</fullName>
    </alternativeName>
    <alternativeName>
        <fullName evidence="13">Serine-palmitoyl-CoA transferase 1</fullName>
    </alternativeName>
</protein>
<sequence>MVEKGFFSTMITELFIEVPLYHLLLEVSLFVWVIYLIFRRSGPSESEMKRLGMKLRDSEKEQLLSDWNPEPLIDHSTTSNPPPIERVVEGKVGKRITVNGQSCLNFATQNYIGLIGNEAIENSAIETITKCGVGSCGPRGFYGTHEIHLDLEERLAKFMDLEEALVYSYGFSTISSAIPAYAKRGDIIFVDEGVNFAVQMGLEASRSDIEYFKHNDVKDLEKLLDQQAERDRRNPKKAAKTRRFLIVEGIYMKFGDICPLPELIELRKKHKLRIFIDESVSFGTLGKHGRGVTEYFNIPKIEVDLIMVSMENALASVGGFCVGSSYIIEHQRLSGLGYCFSASLPPLLASAAISAIDRLESDPSILDDLREKCHHLQKVISENQKISQLFTLMAHPDSPVKHLQLKNSSNLSLEKQLAILDNISNFSINNGFAIVPASYLYEKEKYKPTPSIRLAVNVQMTEEETNKLCSVLEQACSDYYIHDKKS</sequence>
<dbReference type="InParanoid" id="A0A482WN22"/>
<dbReference type="SMR" id="A0A482WN22"/>
<dbReference type="InterPro" id="IPR015422">
    <property type="entry name" value="PyrdxlP-dep_Trfase_small"/>
</dbReference>
<evidence type="ECO:0000256" key="7">
    <source>
        <dbReference type="ARBA" id="ARBA00022898"/>
    </source>
</evidence>
<dbReference type="InterPro" id="IPR015424">
    <property type="entry name" value="PyrdxlP-dep_Trfase"/>
</dbReference>
<reference evidence="15 16" key="1">
    <citation type="journal article" date="2017" name="Gigascience">
        <title>Genome sequence of the small brown planthopper, Laodelphax striatellus.</title>
        <authorList>
            <person name="Zhu J."/>
            <person name="Jiang F."/>
            <person name="Wang X."/>
            <person name="Yang P."/>
            <person name="Bao Y."/>
            <person name="Zhao W."/>
            <person name="Wang W."/>
            <person name="Lu H."/>
            <person name="Wang Q."/>
            <person name="Cui N."/>
            <person name="Li J."/>
            <person name="Chen X."/>
            <person name="Luo L."/>
            <person name="Yu J."/>
            <person name="Kang L."/>
            <person name="Cui F."/>
        </authorList>
    </citation>
    <scope>NUCLEOTIDE SEQUENCE [LARGE SCALE GENOMIC DNA]</scope>
    <source>
        <strain evidence="15">Lst14</strain>
    </source>
</reference>
<dbReference type="PANTHER" id="PTHR13693">
    <property type="entry name" value="CLASS II AMINOTRANSFERASE/8-AMINO-7-OXONONANOATE SYNTHASE"/>
    <property type="match status" value="1"/>
</dbReference>
<evidence type="ECO:0000256" key="1">
    <source>
        <dbReference type="ARBA" id="ARBA00001933"/>
    </source>
</evidence>
<dbReference type="GO" id="GO:0046513">
    <property type="term" value="P:ceramide biosynthetic process"/>
    <property type="evidence" value="ECO:0007669"/>
    <property type="project" value="TreeGrafter"/>
</dbReference>
<accession>A0A482WN22</accession>
<evidence type="ECO:0000256" key="4">
    <source>
        <dbReference type="ARBA" id="ARBA00008392"/>
    </source>
</evidence>
<dbReference type="GO" id="GO:0016020">
    <property type="term" value="C:membrane"/>
    <property type="evidence" value="ECO:0007669"/>
    <property type="project" value="GOC"/>
</dbReference>
<dbReference type="InterPro" id="IPR015421">
    <property type="entry name" value="PyrdxlP-dep_Trfase_major"/>
</dbReference>
<dbReference type="SUPFAM" id="SSF53383">
    <property type="entry name" value="PLP-dependent transferases"/>
    <property type="match status" value="1"/>
</dbReference>
<evidence type="ECO:0000256" key="10">
    <source>
        <dbReference type="ARBA" id="ARBA00023315"/>
    </source>
</evidence>
<dbReference type="GO" id="GO:0005783">
    <property type="term" value="C:endoplasmic reticulum"/>
    <property type="evidence" value="ECO:0007669"/>
    <property type="project" value="TreeGrafter"/>
</dbReference>
<comment type="pathway">
    <text evidence="2">Lipid metabolism; sphingolipid metabolism.</text>
</comment>
<dbReference type="InterPro" id="IPR004839">
    <property type="entry name" value="Aminotransferase_I/II_large"/>
</dbReference>
<proteinExistence type="inferred from homology"/>
<evidence type="ECO:0000256" key="11">
    <source>
        <dbReference type="ARBA" id="ARBA00041066"/>
    </source>
</evidence>
<feature type="domain" description="Aminotransferase class I/classII large" evidence="14">
    <location>
        <begin position="103"/>
        <end position="471"/>
    </location>
</feature>
<comment type="cofactor">
    <cofactor evidence="1">
        <name>pyridoxal 5'-phosphate</name>
        <dbReference type="ChEBI" id="CHEBI:597326"/>
    </cofactor>
</comment>
<dbReference type="GO" id="GO:0004758">
    <property type="term" value="F:serine C-palmitoyltransferase activity"/>
    <property type="evidence" value="ECO:0007669"/>
    <property type="project" value="UniProtKB-EC"/>
</dbReference>
<dbReference type="InterPro" id="IPR050087">
    <property type="entry name" value="AON_synthase_class-II"/>
</dbReference>
<evidence type="ECO:0000256" key="13">
    <source>
        <dbReference type="ARBA" id="ARBA00042649"/>
    </source>
</evidence>
<dbReference type="OrthoDB" id="3168162at2759"/>
<organism evidence="15 16">
    <name type="scientific">Laodelphax striatellus</name>
    <name type="common">Small brown planthopper</name>
    <name type="synonym">Delphax striatella</name>
    <dbReference type="NCBI Taxonomy" id="195883"/>
    <lineage>
        <taxon>Eukaryota</taxon>
        <taxon>Metazoa</taxon>
        <taxon>Ecdysozoa</taxon>
        <taxon>Arthropoda</taxon>
        <taxon>Hexapoda</taxon>
        <taxon>Insecta</taxon>
        <taxon>Pterygota</taxon>
        <taxon>Neoptera</taxon>
        <taxon>Paraneoptera</taxon>
        <taxon>Hemiptera</taxon>
        <taxon>Auchenorrhyncha</taxon>
        <taxon>Fulgoroidea</taxon>
        <taxon>Delphacidae</taxon>
        <taxon>Criomorphinae</taxon>
        <taxon>Laodelphax</taxon>
    </lineage>
</organism>
<dbReference type="Pfam" id="PF00155">
    <property type="entry name" value="Aminotran_1_2"/>
    <property type="match status" value="1"/>
</dbReference>
<name>A0A482WN22_LAOST</name>
<evidence type="ECO:0000256" key="3">
    <source>
        <dbReference type="ARBA" id="ARBA00004991"/>
    </source>
</evidence>
<comment type="similarity">
    <text evidence="4">Belongs to the class-II pyridoxal-phosphate-dependent aminotransferase family.</text>
</comment>
<dbReference type="Gene3D" id="3.40.640.10">
    <property type="entry name" value="Type I PLP-dependent aspartate aminotransferase-like (Major domain)"/>
    <property type="match status" value="1"/>
</dbReference>
<dbReference type="Proteomes" id="UP000291343">
    <property type="component" value="Unassembled WGS sequence"/>
</dbReference>
<dbReference type="STRING" id="195883.A0A482WN22"/>
<evidence type="ECO:0000256" key="12">
    <source>
        <dbReference type="ARBA" id="ARBA00041765"/>
    </source>
</evidence>
<evidence type="ECO:0000313" key="15">
    <source>
        <dbReference type="EMBL" id="RZF34904.1"/>
    </source>
</evidence>
<keyword evidence="7" id="KW-0663">Pyridoxal phosphate</keyword>
<dbReference type="GO" id="GO:0046512">
    <property type="term" value="P:sphingosine biosynthetic process"/>
    <property type="evidence" value="ECO:0007669"/>
    <property type="project" value="TreeGrafter"/>
</dbReference>
<evidence type="ECO:0000256" key="8">
    <source>
        <dbReference type="ARBA" id="ARBA00022919"/>
    </source>
</evidence>
<dbReference type="GO" id="GO:0030170">
    <property type="term" value="F:pyridoxal phosphate binding"/>
    <property type="evidence" value="ECO:0007669"/>
    <property type="project" value="InterPro"/>
</dbReference>
<keyword evidence="8" id="KW-0746">Sphingolipid metabolism</keyword>
<keyword evidence="9" id="KW-0443">Lipid metabolism</keyword>
<comment type="pathway">
    <text evidence="3">Sphingolipid metabolism.</text>
</comment>
<keyword evidence="16" id="KW-1185">Reference proteome</keyword>
<dbReference type="FunFam" id="3.40.640.10:FF:000049">
    <property type="entry name" value="serine palmitoyltransferase 1 isoform X1"/>
    <property type="match status" value="1"/>
</dbReference>
<dbReference type="Gene3D" id="3.90.1150.10">
    <property type="entry name" value="Aspartate Aminotransferase, domain 1"/>
    <property type="match status" value="1"/>
</dbReference>